<dbReference type="GO" id="GO:0043200">
    <property type="term" value="P:response to amino acid"/>
    <property type="evidence" value="ECO:0007669"/>
    <property type="project" value="TreeGrafter"/>
</dbReference>
<reference evidence="5 6" key="1">
    <citation type="submission" date="2019-02" db="EMBL/GenBank/DDBJ databases">
        <title>Sequencing the genomes of 1000 actinobacteria strains.</title>
        <authorList>
            <person name="Klenk H.-P."/>
        </authorList>
    </citation>
    <scope>NUCLEOTIDE SEQUENCE [LARGE SCALE GENOMIC DNA]</scope>
    <source>
        <strain evidence="5 6">DSM 18319</strain>
    </source>
</reference>
<evidence type="ECO:0000256" key="3">
    <source>
        <dbReference type="ARBA" id="ARBA00023163"/>
    </source>
</evidence>
<dbReference type="PRINTS" id="PR00033">
    <property type="entry name" value="HTHASNC"/>
</dbReference>
<dbReference type="Pfam" id="PF13412">
    <property type="entry name" value="HTH_24"/>
    <property type="match status" value="1"/>
</dbReference>
<evidence type="ECO:0000256" key="2">
    <source>
        <dbReference type="ARBA" id="ARBA00023125"/>
    </source>
</evidence>
<dbReference type="Gene3D" id="3.30.70.920">
    <property type="match status" value="1"/>
</dbReference>
<keyword evidence="6" id="KW-1185">Reference proteome</keyword>
<dbReference type="InterPro" id="IPR019887">
    <property type="entry name" value="Tscrpt_reg_AsnC/Lrp_C"/>
</dbReference>
<proteinExistence type="predicted"/>
<evidence type="ECO:0000313" key="6">
    <source>
        <dbReference type="Proteomes" id="UP000291483"/>
    </source>
</evidence>
<dbReference type="RefSeq" id="WP_130506076.1">
    <property type="nucleotide sequence ID" value="NZ_SHLC01000001.1"/>
</dbReference>
<keyword evidence="1" id="KW-0805">Transcription regulation</keyword>
<dbReference type="EMBL" id="SHLC01000001">
    <property type="protein sequence ID" value="RZU65773.1"/>
    <property type="molecule type" value="Genomic_DNA"/>
</dbReference>
<name>A0A4Q8ANZ0_9MICO</name>
<dbReference type="GO" id="GO:0043565">
    <property type="term" value="F:sequence-specific DNA binding"/>
    <property type="evidence" value="ECO:0007669"/>
    <property type="project" value="InterPro"/>
</dbReference>
<feature type="domain" description="HTH asnC-type" evidence="4">
    <location>
        <begin position="4"/>
        <end position="65"/>
    </location>
</feature>
<dbReference type="Pfam" id="PF01037">
    <property type="entry name" value="AsnC_trans_reg"/>
    <property type="match status" value="1"/>
</dbReference>
<dbReference type="PANTHER" id="PTHR30154">
    <property type="entry name" value="LEUCINE-RESPONSIVE REGULATORY PROTEIN"/>
    <property type="match status" value="1"/>
</dbReference>
<dbReference type="InterPro" id="IPR011008">
    <property type="entry name" value="Dimeric_a/b-barrel"/>
</dbReference>
<dbReference type="InterPro" id="IPR036390">
    <property type="entry name" value="WH_DNA-bd_sf"/>
</dbReference>
<dbReference type="GO" id="GO:0005829">
    <property type="term" value="C:cytosol"/>
    <property type="evidence" value="ECO:0007669"/>
    <property type="project" value="TreeGrafter"/>
</dbReference>
<comment type="caution">
    <text evidence="5">The sequence shown here is derived from an EMBL/GenBank/DDBJ whole genome shotgun (WGS) entry which is preliminary data.</text>
</comment>
<dbReference type="InterPro" id="IPR036388">
    <property type="entry name" value="WH-like_DNA-bd_sf"/>
</dbReference>
<dbReference type="SUPFAM" id="SSF54909">
    <property type="entry name" value="Dimeric alpha+beta barrel"/>
    <property type="match status" value="1"/>
</dbReference>
<dbReference type="InterPro" id="IPR000485">
    <property type="entry name" value="AsnC-type_HTH_dom"/>
</dbReference>
<dbReference type="Gene3D" id="1.10.10.10">
    <property type="entry name" value="Winged helix-like DNA-binding domain superfamily/Winged helix DNA-binding domain"/>
    <property type="match status" value="1"/>
</dbReference>
<dbReference type="SUPFAM" id="SSF46785">
    <property type="entry name" value="Winged helix' DNA-binding domain"/>
    <property type="match status" value="1"/>
</dbReference>
<dbReference type="AlphaFoldDB" id="A0A4Q8ANZ0"/>
<dbReference type="InterPro" id="IPR019888">
    <property type="entry name" value="Tscrpt_reg_AsnC-like"/>
</dbReference>
<accession>A0A4Q8ANZ0</accession>
<protein>
    <submittedName>
        <fullName evidence="5">DNA-binding Lrp family transcriptional regulator</fullName>
    </submittedName>
</protein>
<keyword evidence="3" id="KW-0804">Transcription</keyword>
<dbReference type="SMART" id="SM00344">
    <property type="entry name" value="HTH_ASNC"/>
    <property type="match status" value="1"/>
</dbReference>
<organism evidence="5 6">
    <name type="scientific">Microterricola gilva</name>
    <dbReference type="NCBI Taxonomy" id="393267"/>
    <lineage>
        <taxon>Bacteria</taxon>
        <taxon>Bacillati</taxon>
        <taxon>Actinomycetota</taxon>
        <taxon>Actinomycetes</taxon>
        <taxon>Micrococcales</taxon>
        <taxon>Microbacteriaceae</taxon>
        <taxon>Microterricola</taxon>
    </lineage>
</organism>
<dbReference type="PROSITE" id="PS50956">
    <property type="entry name" value="HTH_ASNC_2"/>
    <property type="match status" value="1"/>
</dbReference>
<dbReference type="PANTHER" id="PTHR30154:SF34">
    <property type="entry name" value="TRANSCRIPTIONAL REGULATOR AZLB"/>
    <property type="match status" value="1"/>
</dbReference>
<dbReference type="OrthoDB" id="9809462at2"/>
<dbReference type="Proteomes" id="UP000291483">
    <property type="component" value="Unassembled WGS sequence"/>
</dbReference>
<evidence type="ECO:0000313" key="5">
    <source>
        <dbReference type="EMBL" id="RZU65773.1"/>
    </source>
</evidence>
<sequence>MHTLDASDVELLLALSAEPRSTTVALAEQLGLSRNTVQARMTKLESAGLFDSFERRLNTAALGYPLTAFIEVHVKQKRVSAIVRELAAVPEVVQAHGLSGRSDLLVRVVCLDAEDLFRIDALILACRGVKRTQTSLSMGELIPFRLEPLLRRRLGKAAP</sequence>
<evidence type="ECO:0000256" key="1">
    <source>
        <dbReference type="ARBA" id="ARBA00023015"/>
    </source>
</evidence>
<evidence type="ECO:0000259" key="4">
    <source>
        <dbReference type="PROSITE" id="PS50956"/>
    </source>
</evidence>
<gene>
    <name evidence="5" type="ORF">EV379_2111</name>
</gene>
<keyword evidence="2 5" id="KW-0238">DNA-binding</keyword>